<accession>D7DSK2</accession>
<proteinExistence type="predicted"/>
<dbReference type="EMBL" id="CP002057">
    <property type="protein sequence ID" value="ADI36112.1"/>
    <property type="molecule type" value="Genomic_DNA"/>
</dbReference>
<organism evidence="1 2">
    <name type="scientific">Methanococcus voltae (strain ATCC BAA-1334 / A3)</name>
    <dbReference type="NCBI Taxonomy" id="456320"/>
    <lineage>
        <taxon>Archaea</taxon>
        <taxon>Methanobacteriati</taxon>
        <taxon>Methanobacteriota</taxon>
        <taxon>Methanomada group</taxon>
        <taxon>Methanococci</taxon>
        <taxon>Methanococcales</taxon>
        <taxon>Methanococcaceae</taxon>
        <taxon>Methanococcus</taxon>
    </lineage>
</organism>
<evidence type="ECO:0000313" key="1">
    <source>
        <dbReference type="EMBL" id="ADI36112.1"/>
    </source>
</evidence>
<dbReference type="HOGENOM" id="CLU_3353917_0_0_2"/>
<keyword evidence="2" id="KW-1185">Reference proteome</keyword>
<reference evidence="1 2" key="1">
    <citation type="submission" date="2010-05" db="EMBL/GenBank/DDBJ databases">
        <title>Complete sequence of Methanococcus voltae A3.</title>
        <authorList>
            <consortium name="US DOE Joint Genome Institute"/>
            <person name="Lucas S."/>
            <person name="Copeland A."/>
            <person name="Lapidus A."/>
            <person name="Cheng J.-F."/>
            <person name="Bruce D."/>
            <person name="Goodwin L."/>
            <person name="Pitluck S."/>
            <person name="Lowry S."/>
            <person name="Clum A."/>
            <person name="Land M."/>
            <person name="Hauser L."/>
            <person name="Kyrpides N."/>
            <person name="Mikhailova N."/>
            <person name="Whitman W.B."/>
            <person name="Woyke T."/>
        </authorList>
    </citation>
    <scope>NUCLEOTIDE SEQUENCE [LARGE SCALE GENOMIC DNA]</scope>
    <source>
        <strain evidence="2">ATCC BAA-1334 / A3</strain>
    </source>
</reference>
<dbReference type="STRING" id="456320.Mvol_0452"/>
<dbReference type="AlphaFoldDB" id="D7DSK2"/>
<gene>
    <name evidence="1" type="ordered locus">Mvol_0452</name>
</gene>
<evidence type="ECO:0000313" key="2">
    <source>
        <dbReference type="Proteomes" id="UP000007722"/>
    </source>
</evidence>
<protein>
    <submittedName>
        <fullName evidence="1">Uncharacterized protein</fullName>
    </submittedName>
</protein>
<dbReference type="KEGG" id="mvo:Mvol_0452"/>
<dbReference type="Proteomes" id="UP000007722">
    <property type="component" value="Chromosome"/>
</dbReference>
<sequence>MSNNHGCKLKIQDHKIIVLFAMLSFIYANLKKEVKK</sequence>
<dbReference type="InParanoid" id="D7DSK2"/>
<name>D7DSK2_METV3</name>